<name>A0A167PDN5_9GAMM</name>
<dbReference type="AlphaFoldDB" id="A0A167PDN5"/>
<sequence length="119" mass="13655">MLVWDETDVLTVLEVIPQVDCDGIWHRYEVEKDGIKLTVHIYQYDGDISFELINSANNMSLFSMSLVNCNGILRKKDNTGEYLQFAPANCFSHRYDGETTIPYGVRVMVNPSINVSLYR</sequence>
<accession>A0A167PDN5</accession>
<dbReference type="EMBL" id="AUXX01000001">
    <property type="protein sequence ID" value="KZN70408.1"/>
    <property type="molecule type" value="Genomic_DNA"/>
</dbReference>
<evidence type="ECO:0000313" key="1">
    <source>
        <dbReference type="EMBL" id="KZN70408.1"/>
    </source>
</evidence>
<proteinExistence type="predicted"/>
<organism evidence="1 2">
    <name type="scientific">Pseudoalteromonas luteoviolacea S4060-1</name>
    <dbReference type="NCBI Taxonomy" id="1365257"/>
    <lineage>
        <taxon>Bacteria</taxon>
        <taxon>Pseudomonadati</taxon>
        <taxon>Pseudomonadota</taxon>
        <taxon>Gammaproteobacteria</taxon>
        <taxon>Alteromonadales</taxon>
        <taxon>Pseudoalteromonadaceae</taxon>
        <taxon>Pseudoalteromonas</taxon>
    </lineage>
</organism>
<reference evidence="1 2" key="1">
    <citation type="submission" date="2013-07" db="EMBL/GenBank/DDBJ databases">
        <title>Comparative Genomic and Metabolomic Analysis of Twelve Strains of Pseudoalteromonas luteoviolacea.</title>
        <authorList>
            <person name="Vynne N.G."/>
            <person name="Mansson M."/>
            <person name="Gram L."/>
        </authorList>
    </citation>
    <scope>NUCLEOTIDE SEQUENCE [LARGE SCALE GENOMIC DNA]</scope>
    <source>
        <strain evidence="1 2">S4060-1</strain>
    </source>
</reference>
<dbReference type="RefSeq" id="WP_063379545.1">
    <property type="nucleotide sequence ID" value="NZ_AUXX01000001.1"/>
</dbReference>
<protein>
    <recommendedName>
        <fullName evidence="3">Ypar14, super integron cassette</fullName>
    </recommendedName>
</protein>
<dbReference type="PATRIC" id="fig|1365257.3.peg.94"/>
<comment type="caution">
    <text evidence="1">The sequence shown here is derived from an EMBL/GenBank/DDBJ whole genome shotgun (WGS) entry which is preliminary data.</text>
</comment>
<evidence type="ECO:0000313" key="2">
    <source>
        <dbReference type="Proteomes" id="UP000076661"/>
    </source>
</evidence>
<evidence type="ECO:0008006" key="3">
    <source>
        <dbReference type="Google" id="ProtNLM"/>
    </source>
</evidence>
<dbReference type="Proteomes" id="UP000076661">
    <property type="component" value="Unassembled WGS sequence"/>
</dbReference>
<gene>
    <name evidence="1" type="ORF">N478_00460</name>
</gene>